<sequence>MQCIMDLARSAVELYTPIYTKPKTYIFIYCIYKYIYIHIQRTSGSRFTATKRPNRQKSKAQHPQHLET</sequence>
<evidence type="ECO:0000256" key="1">
    <source>
        <dbReference type="SAM" id="MobiDB-lite"/>
    </source>
</evidence>
<reference evidence="2 3" key="2">
    <citation type="journal article" date="2007" name="PLoS Biol.">
        <title>Principles of genome evolution in the Drosophila melanogaster species group.</title>
        <authorList>
            <person name="Ranz J.M."/>
            <person name="Maurin D."/>
            <person name="Chan Y.S."/>
            <person name="von Grotthuss M."/>
            <person name="Hillier L.W."/>
            <person name="Roote J."/>
            <person name="Ashburner M."/>
            <person name="Bergman C.M."/>
        </authorList>
    </citation>
    <scope>NUCLEOTIDE SEQUENCE [LARGE SCALE GENOMIC DNA]</scope>
    <source>
        <strain evidence="3">Tai18E2 / Tucson 14021-0261.01</strain>
    </source>
</reference>
<protein>
    <submittedName>
        <fullName evidence="2">Uncharacterized protein</fullName>
    </submittedName>
</protein>
<reference evidence="2 3" key="1">
    <citation type="journal article" date="2007" name="Nature">
        <title>Evolution of genes and genomes on the Drosophila phylogeny.</title>
        <authorList>
            <consortium name="Drosophila 12 Genomes Consortium"/>
            <person name="Clark A.G."/>
            <person name="Eisen M.B."/>
            <person name="Smith D.R."/>
            <person name="Bergman C.M."/>
            <person name="Oliver B."/>
            <person name="Markow T.A."/>
            <person name="Kaufman T.C."/>
            <person name="Kellis M."/>
            <person name="Gelbart W."/>
            <person name="Iyer V.N."/>
            <person name="Pollard D.A."/>
            <person name="Sackton T.B."/>
            <person name="Larracuente A.M."/>
            <person name="Singh N.D."/>
            <person name="Abad J.P."/>
            <person name="Abt D.N."/>
            <person name="Adryan B."/>
            <person name="Aguade M."/>
            <person name="Akashi H."/>
            <person name="Anderson W.W."/>
            <person name="Aquadro C.F."/>
            <person name="Ardell D.H."/>
            <person name="Arguello R."/>
            <person name="Artieri C.G."/>
            <person name="Barbash D.A."/>
            <person name="Barker D."/>
            <person name="Barsanti P."/>
            <person name="Batterham P."/>
            <person name="Batzoglou S."/>
            <person name="Begun D."/>
            <person name="Bhutkar A."/>
            <person name="Blanco E."/>
            <person name="Bosak S.A."/>
            <person name="Bradley R.K."/>
            <person name="Brand A.D."/>
            <person name="Brent M.R."/>
            <person name="Brooks A.N."/>
            <person name="Brown R.H."/>
            <person name="Butlin R.K."/>
            <person name="Caggese C."/>
            <person name="Calvi B.R."/>
            <person name="Bernardo de Carvalho A."/>
            <person name="Caspi A."/>
            <person name="Castrezana S."/>
            <person name="Celniker S.E."/>
            <person name="Chang J.L."/>
            <person name="Chapple C."/>
            <person name="Chatterji S."/>
            <person name="Chinwalla A."/>
            <person name="Civetta A."/>
            <person name="Clifton S.W."/>
            <person name="Comeron J.M."/>
            <person name="Costello J.C."/>
            <person name="Coyne J.A."/>
            <person name="Daub J."/>
            <person name="David R.G."/>
            <person name="Delcher A.L."/>
            <person name="Delehaunty K."/>
            <person name="Do C.B."/>
            <person name="Ebling H."/>
            <person name="Edwards K."/>
            <person name="Eickbush T."/>
            <person name="Evans J.D."/>
            <person name="Filipski A."/>
            <person name="Findeiss S."/>
            <person name="Freyhult E."/>
            <person name="Fulton L."/>
            <person name="Fulton R."/>
            <person name="Garcia A.C."/>
            <person name="Gardiner A."/>
            <person name="Garfield D.A."/>
            <person name="Garvin B.E."/>
            <person name="Gibson G."/>
            <person name="Gilbert D."/>
            <person name="Gnerre S."/>
            <person name="Godfrey J."/>
            <person name="Good R."/>
            <person name="Gotea V."/>
            <person name="Gravely B."/>
            <person name="Greenberg A.J."/>
            <person name="Griffiths-Jones S."/>
            <person name="Gross S."/>
            <person name="Guigo R."/>
            <person name="Gustafson E.A."/>
            <person name="Haerty W."/>
            <person name="Hahn M.W."/>
            <person name="Halligan D.L."/>
            <person name="Halpern A.L."/>
            <person name="Halter G.M."/>
            <person name="Han M.V."/>
            <person name="Heger A."/>
            <person name="Hillier L."/>
            <person name="Hinrichs A.S."/>
            <person name="Holmes I."/>
            <person name="Hoskins R.A."/>
            <person name="Hubisz M.J."/>
            <person name="Hultmark D."/>
            <person name="Huntley M.A."/>
            <person name="Jaffe D.B."/>
            <person name="Jagadeeshan S."/>
            <person name="Jeck W.R."/>
            <person name="Johnson J."/>
            <person name="Jones C.D."/>
            <person name="Jordan W.C."/>
            <person name="Karpen G.H."/>
            <person name="Kataoka E."/>
            <person name="Keightley P.D."/>
            <person name="Kheradpour P."/>
            <person name="Kirkness E.F."/>
            <person name="Koerich L.B."/>
            <person name="Kristiansen K."/>
            <person name="Kudrna D."/>
            <person name="Kulathinal R.J."/>
            <person name="Kumar S."/>
            <person name="Kwok R."/>
            <person name="Lander E."/>
            <person name="Langley C.H."/>
            <person name="Lapoint R."/>
            <person name="Lazzaro B.P."/>
            <person name="Lee S.J."/>
            <person name="Levesque L."/>
            <person name="Li R."/>
            <person name="Lin C.F."/>
            <person name="Lin M.F."/>
            <person name="Lindblad-Toh K."/>
            <person name="Llopart A."/>
            <person name="Long M."/>
            <person name="Low L."/>
            <person name="Lozovsky E."/>
            <person name="Lu J."/>
            <person name="Luo M."/>
            <person name="Machado C.A."/>
            <person name="Makalowski W."/>
            <person name="Marzo M."/>
            <person name="Matsuda M."/>
            <person name="Matzkin L."/>
            <person name="McAllister B."/>
            <person name="McBride C.S."/>
            <person name="McKernan B."/>
            <person name="McKernan K."/>
            <person name="Mendez-Lago M."/>
            <person name="Minx P."/>
            <person name="Mollenhauer M.U."/>
            <person name="Montooth K."/>
            <person name="Mount S.M."/>
            <person name="Mu X."/>
            <person name="Myers E."/>
            <person name="Negre B."/>
            <person name="Newfeld S."/>
            <person name="Nielsen R."/>
            <person name="Noor M.A."/>
            <person name="O'Grady P."/>
            <person name="Pachter L."/>
            <person name="Papaceit M."/>
            <person name="Parisi M.J."/>
            <person name="Parisi M."/>
            <person name="Parts L."/>
            <person name="Pedersen J.S."/>
            <person name="Pesole G."/>
            <person name="Phillippy A.M."/>
            <person name="Ponting C.P."/>
            <person name="Pop M."/>
            <person name="Porcelli D."/>
            <person name="Powell J.R."/>
            <person name="Prohaska S."/>
            <person name="Pruitt K."/>
            <person name="Puig M."/>
            <person name="Quesneville H."/>
            <person name="Ram K.R."/>
            <person name="Rand D."/>
            <person name="Rasmussen M.D."/>
            <person name="Reed L.K."/>
            <person name="Reenan R."/>
            <person name="Reily A."/>
            <person name="Remington K.A."/>
            <person name="Rieger T.T."/>
            <person name="Ritchie M.G."/>
            <person name="Robin C."/>
            <person name="Rogers Y.H."/>
            <person name="Rohde C."/>
            <person name="Rozas J."/>
            <person name="Rubenfield M.J."/>
            <person name="Ruiz A."/>
            <person name="Russo S."/>
            <person name="Salzberg S.L."/>
            <person name="Sanchez-Gracia A."/>
            <person name="Saranga D.J."/>
            <person name="Sato H."/>
            <person name="Schaeffer S.W."/>
            <person name="Schatz M.C."/>
            <person name="Schlenke T."/>
            <person name="Schwartz R."/>
            <person name="Segarra C."/>
            <person name="Singh R.S."/>
            <person name="Sirot L."/>
            <person name="Sirota M."/>
            <person name="Sisneros N.B."/>
            <person name="Smith C.D."/>
            <person name="Smith T.F."/>
            <person name="Spieth J."/>
            <person name="Stage D.E."/>
            <person name="Stark A."/>
            <person name="Stephan W."/>
            <person name="Strausberg R.L."/>
            <person name="Strempel S."/>
            <person name="Sturgill D."/>
            <person name="Sutton G."/>
            <person name="Sutton G.G."/>
            <person name="Tao W."/>
            <person name="Teichmann S."/>
            <person name="Tobari Y.N."/>
            <person name="Tomimura Y."/>
            <person name="Tsolas J.M."/>
            <person name="Valente V.L."/>
            <person name="Venter E."/>
            <person name="Venter J.C."/>
            <person name="Vicario S."/>
            <person name="Vieira F.G."/>
            <person name="Vilella A.J."/>
            <person name="Villasante A."/>
            <person name="Walenz B."/>
            <person name="Wang J."/>
            <person name="Wasserman M."/>
            <person name="Watts T."/>
            <person name="Wilson D."/>
            <person name="Wilson R.K."/>
            <person name="Wing R.A."/>
            <person name="Wolfner M.F."/>
            <person name="Wong A."/>
            <person name="Wong G.K."/>
            <person name="Wu C.I."/>
            <person name="Wu G."/>
            <person name="Yamamoto D."/>
            <person name="Yang H.P."/>
            <person name="Yang S.P."/>
            <person name="Yorke J.A."/>
            <person name="Yoshida K."/>
            <person name="Zdobnov E."/>
            <person name="Zhang P."/>
            <person name="Zhang Y."/>
            <person name="Zimin A.V."/>
            <person name="Baldwin J."/>
            <person name="Abdouelleil A."/>
            <person name="Abdulkadir J."/>
            <person name="Abebe A."/>
            <person name="Abera B."/>
            <person name="Abreu J."/>
            <person name="Acer S.C."/>
            <person name="Aftuck L."/>
            <person name="Alexander A."/>
            <person name="An P."/>
            <person name="Anderson E."/>
            <person name="Anderson S."/>
            <person name="Arachi H."/>
            <person name="Azer M."/>
            <person name="Bachantsang P."/>
            <person name="Barry A."/>
            <person name="Bayul T."/>
            <person name="Berlin A."/>
            <person name="Bessette D."/>
            <person name="Bloom T."/>
            <person name="Blye J."/>
            <person name="Boguslavskiy L."/>
            <person name="Bonnet C."/>
            <person name="Boukhgalter B."/>
            <person name="Bourzgui I."/>
            <person name="Brown A."/>
            <person name="Cahill P."/>
            <person name="Channer S."/>
            <person name="Cheshatsang Y."/>
            <person name="Chuda L."/>
            <person name="Citroen M."/>
            <person name="Collymore A."/>
            <person name="Cooke P."/>
            <person name="Costello M."/>
            <person name="D'Aco K."/>
            <person name="Daza R."/>
            <person name="De Haan G."/>
            <person name="DeGray S."/>
            <person name="DeMaso C."/>
            <person name="Dhargay N."/>
            <person name="Dooley K."/>
            <person name="Dooley E."/>
            <person name="Doricent M."/>
            <person name="Dorje P."/>
            <person name="Dorjee K."/>
            <person name="Dupes A."/>
            <person name="Elong R."/>
            <person name="Falk J."/>
            <person name="Farina A."/>
            <person name="Faro S."/>
            <person name="Ferguson D."/>
            <person name="Fisher S."/>
            <person name="Foley C.D."/>
            <person name="Franke A."/>
            <person name="Friedrich D."/>
            <person name="Gadbois L."/>
            <person name="Gearin G."/>
            <person name="Gearin C.R."/>
            <person name="Giannoukos G."/>
            <person name="Goode T."/>
            <person name="Graham J."/>
            <person name="Grandbois E."/>
            <person name="Grewal S."/>
            <person name="Gyaltsen K."/>
            <person name="Hafez N."/>
            <person name="Hagos B."/>
            <person name="Hall J."/>
            <person name="Henson C."/>
            <person name="Hollinger A."/>
            <person name="Honan T."/>
            <person name="Huard M.D."/>
            <person name="Hughes L."/>
            <person name="Hurhula B."/>
            <person name="Husby M.E."/>
            <person name="Kamat A."/>
            <person name="Kanga B."/>
            <person name="Kashin S."/>
            <person name="Khazanovich D."/>
            <person name="Kisner P."/>
            <person name="Lance K."/>
            <person name="Lara M."/>
            <person name="Lee W."/>
            <person name="Lennon N."/>
            <person name="Letendre F."/>
            <person name="LeVine R."/>
            <person name="Lipovsky A."/>
            <person name="Liu X."/>
            <person name="Liu J."/>
            <person name="Liu S."/>
            <person name="Lokyitsang T."/>
            <person name="Lokyitsang Y."/>
            <person name="Lubonja R."/>
            <person name="Lui A."/>
            <person name="MacDonald P."/>
            <person name="Magnisalis V."/>
            <person name="Maru K."/>
            <person name="Matthews C."/>
            <person name="McCusker W."/>
            <person name="McDonough S."/>
            <person name="Mehta T."/>
            <person name="Meldrim J."/>
            <person name="Meneus L."/>
            <person name="Mihai O."/>
            <person name="Mihalev A."/>
            <person name="Mihova T."/>
            <person name="Mittelman R."/>
            <person name="Mlenga V."/>
            <person name="Montmayeur A."/>
            <person name="Mulrain L."/>
            <person name="Navidi A."/>
            <person name="Naylor J."/>
            <person name="Negash T."/>
            <person name="Nguyen T."/>
            <person name="Nguyen N."/>
            <person name="Nicol R."/>
            <person name="Norbu C."/>
            <person name="Norbu N."/>
            <person name="Novod N."/>
            <person name="O'Neill B."/>
            <person name="Osman S."/>
            <person name="Markiewicz E."/>
            <person name="Oyono O.L."/>
            <person name="Patti C."/>
            <person name="Phunkhang P."/>
            <person name="Pierre F."/>
            <person name="Priest M."/>
            <person name="Raghuraman S."/>
            <person name="Rege F."/>
            <person name="Reyes R."/>
            <person name="Rise C."/>
            <person name="Rogov P."/>
            <person name="Ross K."/>
            <person name="Ryan E."/>
            <person name="Settipalli S."/>
            <person name="Shea T."/>
            <person name="Sherpa N."/>
            <person name="Shi L."/>
            <person name="Shih D."/>
            <person name="Sparrow T."/>
            <person name="Spaulding J."/>
            <person name="Stalker J."/>
            <person name="Stange-Thomann N."/>
            <person name="Stavropoulos S."/>
            <person name="Stone C."/>
            <person name="Strader C."/>
            <person name="Tesfaye S."/>
            <person name="Thomson T."/>
            <person name="Thoulutsang Y."/>
            <person name="Thoulutsang D."/>
            <person name="Topham K."/>
            <person name="Topping I."/>
            <person name="Tsamla T."/>
            <person name="Vassiliev H."/>
            <person name="Vo A."/>
            <person name="Wangchuk T."/>
            <person name="Wangdi T."/>
            <person name="Weiand M."/>
            <person name="Wilkinson J."/>
            <person name="Wilson A."/>
            <person name="Yadav S."/>
            <person name="Young G."/>
            <person name="Yu Q."/>
            <person name="Zembek L."/>
            <person name="Zhong D."/>
            <person name="Zimmer A."/>
            <person name="Zwirko Z."/>
            <person name="Jaffe D.B."/>
            <person name="Alvarez P."/>
            <person name="Brockman W."/>
            <person name="Butler J."/>
            <person name="Chin C."/>
            <person name="Gnerre S."/>
            <person name="Grabherr M."/>
            <person name="Kleber M."/>
            <person name="Mauceli E."/>
            <person name="MacCallum I."/>
        </authorList>
    </citation>
    <scope>NUCLEOTIDE SEQUENCE [LARGE SCALE GENOMIC DNA]</scope>
    <source>
        <strain evidence="3">Tai18E2 / Tucson 14021-0261.01</strain>
    </source>
</reference>
<dbReference type="AlphaFoldDB" id="A0A0R1EG67"/>
<feature type="compositionally biased region" description="Basic residues" evidence="1">
    <location>
        <begin position="52"/>
        <end position="62"/>
    </location>
</feature>
<dbReference type="KEGG" id="dya:Dyak_GE28977"/>
<name>A0A0R1EG67_DROYA</name>
<accession>A0A0R1EG67</accession>
<dbReference type="EMBL" id="CM000162">
    <property type="protein sequence ID" value="KRK06417.1"/>
    <property type="molecule type" value="Genomic_DNA"/>
</dbReference>
<evidence type="ECO:0000313" key="2">
    <source>
        <dbReference type="EMBL" id="KRK06417.1"/>
    </source>
</evidence>
<organism evidence="2 3">
    <name type="scientific">Drosophila yakuba</name>
    <name type="common">Fruit fly</name>
    <dbReference type="NCBI Taxonomy" id="7245"/>
    <lineage>
        <taxon>Eukaryota</taxon>
        <taxon>Metazoa</taxon>
        <taxon>Ecdysozoa</taxon>
        <taxon>Arthropoda</taxon>
        <taxon>Hexapoda</taxon>
        <taxon>Insecta</taxon>
        <taxon>Pterygota</taxon>
        <taxon>Neoptera</taxon>
        <taxon>Endopterygota</taxon>
        <taxon>Diptera</taxon>
        <taxon>Brachycera</taxon>
        <taxon>Muscomorpha</taxon>
        <taxon>Ephydroidea</taxon>
        <taxon>Drosophilidae</taxon>
        <taxon>Drosophila</taxon>
        <taxon>Sophophora</taxon>
    </lineage>
</organism>
<feature type="region of interest" description="Disordered" evidence="1">
    <location>
        <begin position="45"/>
        <end position="68"/>
    </location>
</feature>
<gene>
    <name evidence="2" type="primary">Dyak\GE28977</name>
    <name evidence="2" type="synonym">GE28977</name>
    <name evidence="2" type="ORF">Dyak_GE28977</name>
</gene>
<proteinExistence type="predicted"/>
<keyword evidence="3" id="KW-1185">Reference proteome</keyword>
<dbReference type="Proteomes" id="UP000002282">
    <property type="component" value="Chromosome X"/>
</dbReference>
<evidence type="ECO:0000313" key="3">
    <source>
        <dbReference type="Proteomes" id="UP000002282"/>
    </source>
</evidence>